<accession>A0ABZ2LRB0</accession>
<evidence type="ECO:0000313" key="2">
    <source>
        <dbReference type="Proteomes" id="UP001370348"/>
    </source>
</evidence>
<evidence type="ECO:0008006" key="3">
    <source>
        <dbReference type="Google" id="ProtNLM"/>
    </source>
</evidence>
<protein>
    <recommendedName>
        <fullName evidence="3">Carboxypeptidase regulatory-like domain-containing protein</fullName>
    </recommendedName>
</protein>
<evidence type="ECO:0000313" key="1">
    <source>
        <dbReference type="EMBL" id="WXB13265.1"/>
    </source>
</evidence>
<name>A0ABZ2LRB0_9BACT</name>
<dbReference type="EMBL" id="CP089984">
    <property type="protein sequence ID" value="WXB13265.1"/>
    <property type="molecule type" value="Genomic_DNA"/>
</dbReference>
<sequence length="230" mass="24828">MVNRGALGGTAVGLLFVALATSGCEQPPLPTFDAVIKVESDPGLPLAGAVLSREQKDVATTDAEGRAKLTIRGVEGTPFEYFVRCPQDYESPTKPVTVVLRSVVDRNKPPEYPVACPPQVRQVVVAVRADGGPNLPITYLQQKVATTDASGAATILLRMRPGDQFELGIDTSMKGYERLSPQSPIFAFTVKPKDEVFNLNAKFILKQGKIVYHKPKVGPIEVKVRTPDGE</sequence>
<dbReference type="Proteomes" id="UP001370348">
    <property type="component" value="Chromosome"/>
</dbReference>
<dbReference type="PROSITE" id="PS51257">
    <property type="entry name" value="PROKAR_LIPOPROTEIN"/>
    <property type="match status" value="1"/>
</dbReference>
<gene>
    <name evidence="1" type="ORF">LZC94_36155</name>
</gene>
<reference evidence="1 2" key="1">
    <citation type="submission" date="2021-12" db="EMBL/GenBank/DDBJ databases">
        <title>Discovery of the Pendulisporaceae a myxobacterial family with distinct sporulation behavior and unique specialized metabolism.</title>
        <authorList>
            <person name="Garcia R."/>
            <person name="Popoff A."/>
            <person name="Bader C.D."/>
            <person name="Loehr J."/>
            <person name="Walesch S."/>
            <person name="Walt C."/>
            <person name="Boldt J."/>
            <person name="Bunk B."/>
            <person name="Haeckl F.J.F.P.J."/>
            <person name="Gunesch A.P."/>
            <person name="Birkelbach J."/>
            <person name="Nuebel U."/>
            <person name="Pietschmann T."/>
            <person name="Bach T."/>
            <person name="Mueller R."/>
        </authorList>
    </citation>
    <scope>NUCLEOTIDE SEQUENCE [LARGE SCALE GENOMIC DNA]</scope>
    <source>
        <strain evidence="1 2">MSr11954</strain>
    </source>
</reference>
<keyword evidence="2" id="KW-1185">Reference proteome</keyword>
<organism evidence="1 2">
    <name type="scientific">Pendulispora albinea</name>
    <dbReference type="NCBI Taxonomy" id="2741071"/>
    <lineage>
        <taxon>Bacteria</taxon>
        <taxon>Pseudomonadati</taxon>
        <taxon>Myxococcota</taxon>
        <taxon>Myxococcia</taxon>
        <taxon>Myxococcales</taxon>
        <taxon>Sorangiineae</taxon>
        <taxon>Pendulisporaceae</taxon>
        <taxon>Pendulispora</taxon>
    </lineage>
</organism>
<proteinExistence type="predicted"/>
<dbReference type="RefSeq" id="WP_394822886.1">
    <property type="nucleotide sequence ID" value="NZ_CP089984.1"/>
</dbReference>